<dbReference type="RefSeq" id="WP_079481243.1">
    <property type="nucleotide sequence ID" value="NZ_CBML010000006.1"/>
</dbReference>
<dbReference type="InterPro" id="IPR004014">
    <property type="entry name" value="ATPase_P-typ_cation-transptr_N"/>
</dbReference>
<sequence length="834" mass="94895">MKSYYSNSSMKVIELLESNIDKGLSENEVIQRRENYGDNKIDTPGHRKNLNILKDLFKQKYIYFFLAFIFIFIINKFNLMAIITSGLLIYNLIFKLYYEITRAKELEILQRLNTSQVSVLRDGIEKLIEAEELVKGDVVRFRKGSFISADIRIIKSEGLKVDERNITGDNSIKDKYEAKLDGGVASLSEIHNMLFRGTVIKEGNGIGVVVETGKDTRLGKLLTIMNKSKVDKQTLSSKIEGFIYKVSICLILVQFIFTMVLPGGLKDKAQLFFIGLLCIITISLPDLMGRYIKNTKKRLERDGFEIINFSIIDRVKDIKVIFLEKTNTITKKDLYLEKLYTNEEIILKEKIDFKEINSKRILDISILCNNAKYNNENKWSKGDMFEVAYMKFGAEKDIFKGALESSNRRIFEMPRDSSRNLYTTINKGDKGFRANTRGSLDSVLDSCTHILVNGIERELTVEDINKIKMTDMIFKREGLITDAFAYRSFNYEPSKLENIESNLVFVGLAALSNPLVDGIKEKIEKIMEKGILPIIFTDDNKISSEILGRNIGIIRSSKEVISGVELEALSKDEFYKVISRVRVFCRLSPTLKTTIVNTFKEDGYKIACEGETLGDLSIVNLADFSVAKGEATSLLKRSCDVYSEKGVISTFNKLNIENYNLYKGINNALMIYIIGILAELITLNFNYLLTDKIIFNEYTILLANFVFLTPIMLLNMLYRKEDKSKNKILIEVGLVSILVSTAVFILPEQSEFSLFMIIGGILILNTLINSNISFRSLNKGLKPTLLVILIYLFIGALLFVVNSITYNKDMIIIISASIITFLIGDIIIKKWQNS</sequence>
<dbReference type="Gene3D" id="3.40.50.1000">
    <property type="entry name" value="HAD superfamily/HAD-like"/>
    <property type="match status" value="1"/>
</dbReference>
<keyword evidence="3" id="KW-1003">Cell membrane</keyword>
<comment type="similarity">
    <text evidence="2">Belongs to the cation transport ATPase (P-type) (TC 3.A.3) family. Type IIA subfamily.</text>
</comment>
<gene>
    <name evidence="10" type="ORF">CCH01_09250</name>
</gene>
<dbReference type="Pfam" id="PF00690">
    <property type="entry name" value="Cation_ATPase_N"/>
    <property type="match status" value="1"/>
</dbReference>
<feature type="transmembrane region" description="Helical" evidence="7">
    <location>
        <begin position="242"/>
        <end position="265"/>
    </location>
</feature>
<keyword evidence="4 7" id="KW-0812">Transmembrane</keyword>
<feature type="transmembrane region" description="Helical" evidence="7">
    <location>
        <begin position="810"/>
        <end position="828"/>
    </location>
</feature>
<dbReference type="InterPro" id="IPR023298">
    <property type="entry name" value="ATPase_P-typ_TM_dom_sf"/>
</dbReference>
<evidence type="ECO:0000256" key="2">
    <source>
        <dbReference type="ARBA" id="ARBA00005675"/>
    </source>
</evidence>
<dbReference type="GO" id="GO:0030007">
    <property type="term" value="P:intracellular potassium ion homeostasis"/>
    <property type="evidence" value="ECO:0007669"/>
    <property type="project" value="TreeGrafter"/>
</dbReference>
<feature type="transmembrane region" description="Helical" evidence="7">
    <location>
        <begin position="752"/>
        <end position="772"/>
    </location>
</feature>
<name>A0A1U6J5X2_9CLOT</name>
<feature type="domain" description="Cation-transporting P-type ATPase N-terminal" evidence="9">
    <location>
        <begin position="8"/>
        <end position="67"/>
    </location>
</feature>
<evidence type="ECO:0000256" key="7">
    <source>
        <dbReference type="SAM" id="Phobius"/>
    </source>
</evidence>
<evidence type="ECO:0000256" key="6">
    <source>
        <dbReference type="ARBA" id="ARBA00023136"/>
    </source>
</evidence>
<organism evidence="10 11">
    <name type="scientific">Clostridium chauvoei JF4335</name>
    <dbReference type="NCBI Taxonomy" id="1351755"/>
    <lineage>
        <taxon>Bacteria</taxon>
        <taxon>Bacillati</taxon>
        <taxon>Bacillota</taxon>
        <taxon>Clostridia</taxon>
        <taxon>Eubacteriales</taxon>
        <taxon>Clostridiaceae</taxon>
        <taxon>Clostridium</taxon>
    </lineage>
</organism>
<dbReference type="InterPro" id="IPR008250">
    <property type="entry name" value="ATPase_P-typ_transduc_dom_A_sf"/>
</dbReference>
<dbReference type="InterPro" id="IPR023214">
    <property type="entry name" value="HAD_sf"/>
</dbReference>
<dbReference type="PANTHER" id="PTHR43294:SF21">
    <property type="entry name" value="CATION TRANSPORTING ATPASE"/>
    <property type="match status" value="1"/>
</dbReference>
<dbReference type="Pfam" id="PF13246">
    <property type="entry name" value="Cation_ATPase"/>
    <property type="match status" value="1"/>
</dbReference>
<dbReference type="GO" id="GO:0000166">
    <property type="term" value="F:nucleotide binding"/>
    <property type="evidence" value="ECO:0007669"/>
    <property type="project" value="InterPro"/>
</dbReference>
<dbReference type="GO" id="GO:0005886">
    <property type="term" value="C:plasma membrane"/>
    <property type="evidence" value="ECO:0007669"/>
    <property type="project" value="UniProtKB-SubCell"/>
</dbReference>
<dbReference type="GO" id="GO:0006883">
    <property type="term" value="P:intracellular sodium ion homeostasis"/>
    <property type="evidence" value="ECO:0007669"/>
    <property type="project" value="TreeGrafter"/>
</dbReference>
<dbReference type="OrthoDB" id="1937481at2"/>
<feature type="transmembrane region" description="Helical" evidence="7">
    <location>
        <begin position="61"/>
        <end position="94"/>
    </location>
</feature>
<dbReference type="SUPFAM" id="SSF81653">
    <property type="entry name" value="Calcium ATPase, transduction domain A"/>
    <property type="match status" value="1"/>
</dbReference>
<keyword evidence="6 7" id="KW-0472">Membrane</keyword>
<reference evidence="11" key="1">
    <citation type="submission" date="2017-03" db="EMBL/GenBank/DDBJ databases">
        <authorList>
            <person name="Falquet L."/>
            <person name="Falquet L."/>
        </authorList>
    </citation>
    <scope>NUCLEOTIDE SEQUENCE [LARGE SCALE GENOMIC DNA]</scope>
</reference>
<evidence type="ECO:0000256" key="3">
    <source>
        <dbReference type="ARBA" id="ARBA00022475"/>
    </source>
</evidence>
<dbReference type="SUPFAM" id="SSF56784">
    <property type="entry name" value="HAD-like"/>
    <property type="match status" value="1"/>
</dbReference>
<dbReference type="GO" id="GO:1902600">
    <property type="term" value="P:proton transmembrane transport"/>
    <property type="evidence" value="ECO:0007669"/>
    <property type="project" value="TreeGrafter"/>
</dbReference>
<dbReference type="InterPro" id="IPR050510">
    <property type="entry name" value="Cation_transp_ATPase_P-type"/>
</dbReference>
<dbReference type="Proteomes" id="UP000190476">
    <property type="component" value="Chromosome I"/>
</dbReference>
<evidence type="ECO:0000256" key="4">
    <source>
        <dbReference type="ARBA" id="ARBA00022692"/>
    </source>
</evidence>
<dbReference type="GeneID" id="66301271"/>
<dbReference type="EMBL" id="LT799839">
    <property type="protein sequence ID" value="SLK15669.1"/>
    <property type="molecule type" value="Genomic_DNA"/>
</dbReference>
<evidence type="ECO:0000313" key="10">
    <source>
        <dbReference type="EMBL" id="SLK15669.1"/>
    </source>
</evidence>
<feature type="transmembrane region" description="Helical" evidence="7">
    <location>
        <begin position="271"/>
        <end position="292"/>
    </location>
</feature>
<proteinExistence type="inferred from homology"/>
<feature type="transmembrane region" description="Helical" evidence="7">
    <location>
        <begin position="784"/>
        <end position="804"/>
    </location>
</feature>
<dbReference type="AlphaFoldDB" id="A0A1U6J5X2"/>
<dbReference type="Gene3D" id="2.70.150.10">
    <property type="entry name" value="Calcium-transporting ATPase, cytoplasmic transduction domain A"/>
    <property type="match status" value="1"/>
</dbReference>
<evidence type="ECO:0000256" key="1">
    <source>
        <dbReference type="ARBA" id="ARBA00004651"/>
    </source>
</evidence>
<dbReference type="STRING" id="1351755.CCH01_09250"/>
<dbReference type="SUPFAM" id="SSF81660">
    <property type="entry name" value="Metal cation-transporting ATPase, ATP-binding domain N"/>
    <property type="match status" value="1"/>
</dbReference>
<evidence type="ECO:0000259" key="8">
    <source>
        <dbReference type="Pfam" id="PF00122"/>
    </source>
</evidence>
<evidence type="ECO:0000256" key="5">
    <source>
        <dbReference type="ARBA" id="ARBA00022989"/>
    </source>
</evidence>
<dbReference type="SUPFAM" id="SSF81665">
    <property type="entry name" value="Calcium ATPase, transmembrane domain M"/>
    <property type="match status" value="1"/>
</dbReference>
<accession>A0A1U6J5X2</accession>
<feature type="transmembrane region" description="Helical" evidence="7">
    <location>
        <begin position="695"/>
        <end position="716"/>
    </location>
</feature>
<dbReference type="GO" id="GO:0005391">
    <property type="term" value="F:P-type sodium:potassium-exchanging transporter activity"/>
    <property type="evidence" value="ECO:0007669"/>
    <property type="project" value="TreeGrafter"/>
</dbReference>
<feature type="transmembrane region" description="Helical" evidence="7">
    <location>
        <begin position="728"/>
        <end position="746"/>
    </location>
</feature>
<dbReference type="InterPro" id="IPR036412">
    <property type="entry name" value="HAD-like_sf"/>
</dbReference>
<dbReference type="Gene3D" id="3.40.1110.10">
    <property type="entry name" value="Calcium-transporting ATPase, cytoplasmic domain N"/>
    <property type="match status" value="1"/>
</dbReference>
<evidence type="ECO:0000259" key="9">
    <source>
        <dbReference type="Pfam" id="PF00690"/>
    </source>
</evidence>
<dbReference type="InterPro" id="IPR059000">
    <property type="entry name" value="ATPase_P-type_domA"/>
</dbReference>
<dbReference type="GO" id="GO:1990573">
    <property type="term" value="P:potassium ion import across plasma membrane"/>
    <property type="evidence" value="ECO:0007669"/>
    <property type="project" value="TreeGrafter"/>
</dbReference>
<dbReference type="PANTHER" id="PTHR43294">
    <property type="entry name" value="SODIUM/POTASSIUM-TRANSPORTING ATPASE SUBUNIT ALPHA"/>
    <property type="match status" value="1"/>
</dbReference>
<dbReference type="InterPro" id="IPR023299">
    <property type="entry name" value="ATPase_P-typ_cyto_dom_N"/>
</dbReference>
<feature type="transmembrane region" description="Helical" evidence="7">
    <location>
        <begin position="669"/>
        <end position="689"/>
    </location>
</feature>
<evidence type="ECO:0000313" key="11">
    <source>
        <dbReference type="Proteomes" id="UP000190476"/>
    </source>
</evidence>
<keyword evidence="11" id="KW-1185">Reference proteome</keyword>
<keyword evidence="5 7" id="KW-1133">Transmembrane helix</keyword>
<protein>
    <submittedName>
        <fullName evidence="10">Putative ATPase family protein</fullName>
    </submittedName>
</protein>
<dbReference type="Pfam" id="PF00122">
    <property type="entry name" value="E1-E2_ATPase"/>
    <property type="match status" value="1"/>
</dbReference>
<feature type="domain" description="P-type ATPase A" evidence="8">
    <location>
        <begin position="112"/>
        <end position="223"/>
    </location>
</feature>
<dbReference type="GO" id="GO:0036376">
    <property type="term" value="P:sodium ion export across plasma membrane"/>
    <property type="evidence" value="ECO:0007669"/>
    <property type="project" value="TreeGrafter"/>
</dbReference>
<comment type="subcellular location">
    <subcellularLocation>
        <location evidence="1">Cell membrane</location>
        <topology evidence="1">Multi-pass membrane protein</topology>
    </subcellularLocation>
</comment>